<evidence type="ECO:0000313" key="3">
    <source>
        <dbReference type="Proteomes" id="UP000054018"/>
    </source>
</evidence>
<reference evidence="3" key="2">
    <citation type="submission" date="2015-01" db="EMBL/GenBank/DDBJ databases">
        <title>Evolutionary Origins and Diversification of the Mycorrhizal Mutualists.</title>
        <authorList>
            <consortium name="DOE Joint Genome Institute"/>
            <consortium name="Mycorrhizal Genomics Consortium"/>
            <person name="Kohler A."/>
            <person name="Kuo A."/>
            <person name="Nagy L.G."/>
            <person name="Floudas D."/>
            <person name="Copeland A."/>
            <person name="Barry K.W."/>
            <person name="Cichocki N."/>
            <person name="Veneault-Fourrey C."/>
            <person name="LaButti K."/>
            <person name="Lindquist E.A."/>
            <person name="Lipzen A."/>
            <person name="Lundell T."/>
            <person name="Morin E."/>
            <person name="Murat C."/>
            <person name="Riley R."/>
            <person name="Ohm R."/>
            <person name="Sun H."/>
            <person name="Tunlid A."/>
            <person name="Henrissat B."/>
            <person name="Grigoriev I.V."/>
            <person name="Hibbett D.S."/>
            <person name="Martin F."/>
        </authorList>
    </citation>
    <scope>NUCLEOTIDE SEQUENCE [LARGE SCALE GENOMIC DNA]</scope>
    <source>
        <strain evidence="3">441</strain>
    </source>
</reference>
<feature type="compositionally biased region" description="Low complexity" evidence="1">
    <location>
        <begin position="72"/>
        <end position="89"/>
    </location>
</feature>
<sequence length="159" mass="16930">MQSAPGLDDQLILPNISPIGGTRPSDTLVHPVVSSSKQLPKCLSFSKLATASDDDDEESSGYNCLLDTVTHPAAASTSSKQPASSPSFSELKTKKDVDAGSGKGRLPTSNKRASFAEGASEAPRPRPTRRPRYSKPTEGDNPADKIPQPMAKKRATKRR</sequence>
<dbReference type="AlphaFoldDB" id="A0A0C9Z829"/>
<evidence type="ECO:0000313" key="2">
    <source>
        <dbReference type="EMBL" id="KIK22224.1"/>
    </source>
</evidence>
<accession>A0A0C9Z829</accession>
<organism evidence="2 3">
    <name type="scientific">Pisolithus microcarpus 441</name>
    <dbReference type="NCBI Taxonomy" id="765257"/>
    <lineage>
        <taxon>Eukaryota</taxon>
        <taxon>Fungi</taxon>
        <taxon>Dikarya</taxon>
        <taxon>Basidiomycota</taxon>
        <taxon>Agaricomycotina</taxon>
        <taxon>Agaricomycetes</taxon>
        <taxon>Agaricomycetidae</taxon>
        <taxon>Boletales</taxon>
        <taxon>Sclerodermatineae</taxon>
        <taxon>Pisolithaceae</taxon>
        <taxon>Pisolithus</taxon>
    </lineage>
</organism>
<reference evidence="2 3" key="1">
    <citation type="submission" date="2014-04" db="EMBL/GenBank/DDBJ databases">
        <authorList>
            <consortium name="DOE Joint Genome Institute"/>
            <person name="Kuo A."/>
            <person name="Kohler A."/>
            <person name="Costa M.D."/>
            <person name="Nagy L.G."/>
            <person name="Floudas D."/>
            <person name="Copeland A."/>
            <person name="Barry K.W."/>
            <person name="Cichocki N."/>
            <person name="Veneault-Fourrey C."/>
            <person name="LaButti K."/>
            <person name="Lindquist E.A."/>
            <person name="Lipzen A."/>
            <person name="Lundell T."/>
            <person name="Morin E."/>
            <person name="Murat C."/>
            <person name="Sun H."/>
            <person name="Tunlid A."/>
            <person name="Henrissat B."/>
            <person name="Grigoriev I.V."/>
            <person name="Hibbett D.S."/>
            <person name="Martin F."/>
            <person name="Nordberg H.P."/>
            <person name="Cantor M.N."/>
            <person name="Hua S.X."/>
        </authorList>
    </citation>
    <scope>NUCLEOTIDE SEQUENCE [LARGE SCALE GENOMIC DNA]</scope>
    <source>
        <strain evidence="2 3">441</strain>
    </source>
</reference>
<dbReference type="Proteomes" id="UP000054018">
    <property type="component" value="Unassembled WGS sequence"/>
</dbReference>
<dbReference type="EMBL" id="KN833742">
    <property type="protein sequence ID" value="KIK22224.1"/>
    <property type="molecule type" value="Genomic_DNA"/>
</dbReference>
<feature type="region of interest" description="Disordered" evidence="1">
    <location>
        <begin position="1"/>
        <end position="38"/>
    </location>
</feature>
<evidence type="ECO:0000256" key="1">
    <source>
        <dbReference type="SAM" id="MobiDB-lite"/>
    </source>
</evidence>
<name>A0A0C9Z829_9AGAM</name>
<feature type="region of interest" description="Disordered" evidence="1">
    <location>
        <begin position="72"/>
        <end position="159"/>
    </location>
</feature>
<protein>
    <submittedName>
        <fullName evidence="2">Uncharacterized protein</fullName>
    </submittedName>
</protein>
<proteinExistence type="predicted"/>
<dbReference type="HOGENOM" id="CLU_1661496_0_0_1"/>
<keyword evidence="3" id="KW-1185">Reference proteome</keyword>
<gene>
    <name evidence="2" type="ORF">PISMIDRAFT_680552</name>
</gene>